<dbReference type="InterPro" id="IPR020004">
    <property type="entry name" value="UDP-GlcNAc_Epase"/>
</dbReference>
<proteinExistence type="predicted"/>
<dbReference type="OrthoDB" id="9803238at2"/>
<dbReference type="RefSeq" id="WP_089183106.1">
    <property type="nucleotide sequence ID" value="NZ_CP043427.1"/>
</dbReference>
<dbReference type="PANTHER" id="PTHR43174">
    <property type="entry name" value="UDP-N-ACETYLGLUCOSAMINE 2-EPIMERASE"/>
    <property type="match status" value="1"/>
</dbReference>
<dbReference type="GO" id="GO:0004553">
    <property type="term" value="F:hydrolase activity, hydrolyzing O-glycosyl compounds"/>
    <property type="evidence" value="ECO:0007669"/>
    <property type="project" value="InterPro"/>
</dbReference>
<protein>
    <submittedName>
        <fullName evidence="2">Flagellin modification protein PtmD, UDP-N-acetylglucosamine 2-epimerase</fullName>
    </submittedName>
</protein>
<sequence>MKKKVLAITGIRSEYDILYPVLEELQNNENFSLKLVVTGAHLSDWHGYSLKNIQDDGFEICEKIDYLLMTNRIIQRSKGVGLLICALTQSVEREDPDILLFVGDREESIATCIVGNYMGKLVAHIGGGDVVFGNADDPIRMACSKLAHIHFTTAQEYANNLKKLGEEEFRICFSGNPALNNILKTKTLSKKEIEKFLQFEISDYIVVLQHPLSSEISSAYEQMSVTIKAVSEFAREKNLQVVGIYPNTDPGSYDILRAIKENSNQNVQFFKTLPRKIFVNLMRNAKALVGNSSMGILEAPLYKLPVVNVGNRQKGRLNAGNVEFVSHNINEIKNALQKACFDENYRQFVAKLINPYGDGYAHKKIVEFLSKVDLSDKKWYVKEKLV</sequence>
<keyword evidence="2" id="KW-0969">Cilium</keyword>
<dbReference type="Proteomes" id="UP000254920">
    <property type="component" value="Unassembled WGS sequence"/>
</dbReference>
<gene>
    <name evidence="2" type="primary">ptmD</name>
    <name evidence="2" type="ORF">NCTC12475_00932</name>
</gene>
<dbReference type="STRING" id="32024.GCA_000788295_01819"/>
<organism evidence="2 3">
    <name type="scientific">Campylobacter sputorum subsp. sputorum</name>
    <dbReference type="NCBI Taxonomy" id="32024"/>
    <lineage>
        <taxon>Bacteria</taxon>
        <taxon>Pseudomonadati</taxon>
        <taxon>Campylobacterota</taxon>
        <taxon>Epsilonproteobacteria</taxon>
        <taxon>Campylobacterales</taxon>
        <taxon>Campylobacteraceae</taxon>
        <taxon>Campylobacter</taxon>
    </lineage>
</organism>
<feature type="domain" description="UDP-N-acetylglucosamine 2-epimerase" evidence="1">
    <location>
        <begin position="24"/>
        <end position="369"/>
    </location>
</feature>
<dbReference type="Gene3D" id="3.40.50.2000">
    <property type="entry name" value="Glycogen Phosphorylase B"/>
    <property type="match status" value="2"/>
</dbReference>
<accession>A0A381DJB3</accession>
<evidence type="ECO:0000313" key="2">
    <source>
        <dbReference type="EMBL" id="SUX10725.1"/>
    </source>
</evidence>
<dbReference type="GO" id="GO:0006047">
    <property type="term" value="P:UDP-N-acetylglucosamine metabolic process"/>
    <property type="evidence" value="ECO:0007669"/>
    <property type="project" value="InterPro"/>
</dbReference>
<dbReference type="EMBL" id="UFVD01000001">
    <property type="protein sequence ID" value="SUX10725.1"/>
    <property type="molecule type" value="Genomic_DNA"/>
</dbReference>
<dbReference type="SUPFAM" id="SSF53756">
    <property type="entry name" value="UDP-Glycosyltransferase/glycogen phosphorylase"/>
    <property type="match status" value="1"/>
</dbReference>
<reference evidence="2 3" key="1">
    <citation type="submission" date="2018-06" db="EMBL/GenBank/DDBJ databases">
        <authorList>
            <consortium name="Pathogen Informatics"/>
            <person name="Doyle S."/>
        </authorList>
    </citation>
    <scope>NUCLEOTIDE SEQUENCE [LARGE SCALE GENOMIC DNA]</scope>
    <source>
        <strain evidence="2 3">NCTC12475</strain>
    </source>
</reference>
<dbReference type="Pfam" id="PF02350">
    <property type="entry name" value="Epimerase_2"/>
    <property type="match status" value="1"/>
</dbReference>
<name>A0A381DJB3_9BACT</name>
<dbReference type="InterPro" id="IPR029767">
    <property type="entry name" value="WecB-like"/>
</dbReference>
<dbReference type="AlphaFoldDB" id="A0A381DJB3"/>
<keyword evidence="2" id="KW-0966">Cell projection</keyword>
<evidence type="ECO:0000313" key="3">
    <source>
        <dbReference type="Proteomes" id="UP000254920"/>
    </source>
</evidence>
<keyword evidence="2" id="KW-0282">Flagellum</keyword>
<evidence type="ECO:0000259" key="1">
    <source>
        <dbReference type="Pfam" id="PF02350"/>
    </source>
</evidence>
<keyword evidence="3" id="KW-1185">Reference proteome</keyword>
<dbReference type="PANTHER" id="PTHR43174:SF3">
    <property type="entry name" value="UDP-N-ACETYLGLUCOSAMINE 2-EPIMERASE"/>
    <property type="match status" value="1"/>
</dbReference>
<dbReference type="InterPro" id="IPR003331">
    <property type="entry name" value="UDP_GlcNAc_Epimerase_2_dom"/>
</dbReference>
<dbReference type="NCBIfam" id="TIGR03568">
    <property type="entry name" value="NeuC_NnaA"/>
    <property type="match status" value="1"/>
</dbReference>
<dbReference type="GeneID" id="93091357"/>